<dbReference type="InterPro" id="IPR019888">
    <property type="entry name" value="Tscrpt_reg_AsnC-like"/>
</dbReference>
<reference evidence="2 3" key="1">
    <citation type="submission" date="2021-08" db="EMBL/GenBank/DDBJ databases">
        <title>Thermococcus onnuriiensis IOH2.</title>
        <authorList>
            <person name="Park Y.-J."/>
        </authorList>
    </citation>
    <scope>NUCLEOTIDE SEQUENCE [LARGE SCALE GENOMIC DNA]</scope>
    <source>
        <strain evidence="2 3">IOH2</strain>
    </source>
</reference>
<evidence type="ECO:0000313" key="3">
    <source>
        <dbReference type="Proteomes" id="UP001056425"/>
    </source>
</evidence>
<dbReference type="RefSeq" id="WP_251947511.1">
    <property type="nucleotide sequence ID" value="NZ_CP080572.1"/>
</dbReference>
<dbReference type="PANTHER" id="PTHR30154">
    <property type="entry name" value="LEUCINE-RESPONSIVE REGULATORY PROTEIN"/>
    <property type="match status" value="1"/>
</dbReference>
<protein>
    <submittedName>
        <fullName evidence="2">Lrp/AsnC family transcriptional regulator</fullName>
    </submittedName>
</protein>
<dbReference type="Proteomes" id="UP001056425">
    <property type="component" value="Chromosome"/>
</dbReference>
<dbReference type="GO" id="GO:0005829">
    <property type="term" value="C:cytosol"/>
    <property type="evidence" value="ECO:0007669"/>
    <property type="project" value="TreeGrafter"/>
</dbReference>
<dbReference type="SUPFAM" id="SSF54909">
    <property type="entry name" value="Dimeric alpha+beta barrel"/>
    <property type="match status" value="1"/>
</dbReference>
<sequence>MVENGVIKRFTIDVDHKQLGYELEVLLELKVKRGLPRPVALKLYKLPHVEDVWEITGDTDLIVRAYFKNVDELNDFLHMLGNNYPEIENVITHVVLGSYKNPEAWF</sequence>
<dbReference type="KEGG" id="thei:K1720_05900"/>
<evidence type="ECO:0000259" key="1">
    <source>
        <dbReference type="Pfam" id="PF01037"/>
    </source>
</evidence>
<gene>
    <name evidence="2" type="ORF">K1720_05900</name>
</gene>
<name>A0A9E7SCE0_9EURY</name>
<dbReference type="InterPro" id="IPR019887">
    <property type="entry name" value="Tscrpt_reg_AsnC/Lrp_C"/>
</dbReference>
<dbReference type="SMART" id="SM00344">
    <property type="entry name" value="HTH_ASNC"/>
    <property type="match status" value="1"/>
</dbReference>
<proteinExistence type="predicted"/>
<dbReference type="Pfam" id="PF01037">
    <property type="entry name" value="AsnC_trans_reg"/>
    <property type="match status" value="1"/>
</dbReference>
<organism evidence="2 3">
    <name type="scientific">Thermococcus argininiproducens</name>
    <dbReference type="NCBI Taxonomy" id="2866384"/>
    <lineage>
        <taxon>Archaea</taxon>
        <taxon>Methanobacteriati</taxon>
        <taxon>Methanobacteriota</taxon>
        <taxon>Thermococci</taxon>
        <taxon>Thermococcales</taxon>
        <taxon>Thermococcaceae</taxon>
        <taxon>Thermococcus</taxon>
    </lineage>
</organism>
<dbReference type="Gene3D" id="3.30.70.920">
    <property type="match status" value="1"/>
</dbReference>
<dbReference type="EMBL" id="CP080572">
    <property type="protein sequence ID" value="USG99082.1"/>
    <property type="molecule type" value="Genomic_DNA"/>
</dbReference>
<dbReference type="InterPro" id="IPR011008">
    <property type="entry name" value="Dimeric_a/b-barrel"/>
</dbReference>
<dbReference type="PANTHER" id="PTHR30154:SF34">
    <property type="entry name" value="TRANSCRIPTIONAL REGULATOR AZLB"/>
    <property type="match status" value="1"/>
</dbReference>
<dbReference type="AlphaFoldDB" id="A0A9E7SCE0"/>
<dbReference type="GO" id="GO:0043565">
    <property type="term" value="F:sequence-specific DNA binding"/>
    <property type="evidence" value="ECO:0007669"/>
    <property type="project" value="TreeGrafter"/>
</dbReference>
<feature type="domain" description="Transcription regulator AsnC/Lrp ligand binding" evidence="1">
    <location>
        <begin position="29"/>
        <end position="97"/>
    </location>
</feature>
<dbReference type="GeneID" id="72777861"/>
<dbReference type="GO" id="GO:0043200">
    <property type="term" value="P:response to amino acid"/>
    <property type="evidence" value="ECO:0007669"/>
    <property type="project" value="TreeGrafter"/>
</dbReference>
<keyword evidence="3" id="KW-1185">Reference proteome</keyword>
<accession>A0A9E7SCE0</accession>
<evidence type="ECO:0000313" key="2">
    <source>
        <dbReference type="EMBL" id="USG99082.1"/>
    </source>
</evidence>